<comment type="similarity">
    <text evidence="1">Belongs to the beta-lactamase family.</text>
</comment>
<name>A0A3N4LM41_9PEZI</name>
<feature type="signal peptide" evidence="3">
    <location>
        <begin position="1"/>
        <end position="25"/>
    </location>
</feature>
<evidence type="ECO:0000256" key="3">
    <source>
        <dbReference type="SAM" id="SignalP"/>
    </source>
</evidence>
<protein>
    <submittedName>
        <fullName evidence="6">Beta-lactamase/transpeptidase-like protein</fullName>
    </submittedName>
</protein>
<feature type="compositionally biased region" description="Basic and acidic residues" evidence="2">
    <location>
        <begin position="838"/>
        <end position="853"/>
    </location>
</feature>
<feature type="compositionally biased region" description="Basic and acidic residues" evidence="2">
    <location>
        <begin position="861"/>
        <end position="872"/>
    </location>
</feature>
<feature type="region of interest" description="Disordered" evidence="2">
    <location>
        <begin position="640"/>
        <end position="664"/>
    </location>
</feature>
<keyword evidence="7" id="KW-1185">Reference proteome</keyword>
<evidence type="ECO:0000313" key="6">
    <source>
        <dbReference type="EMBL" id="RPB23997.1"/>
    </source>
</evidence>
<dbReference type="Pfam" id="PF26335">
    <property type="entry name" value="ARB_00930_C"/>
    <property type="match status" value="1"/>
</dbReference>
<organism evidence="6 7">
    <name type="scientific">Terfezia boudieri ATCC MYA-4762</name>
    <dbReference type="NCBI Taxonomy" id="1051890"/>
    <lineage>
        <taxon>Eukaryota</taxon>
        <taxon>Fungi</taxon>
        <taxon>Dikarya</taxon>
        <taxon>Ascomycota</taxon>
        <taxon>Pezizomycotina</taxon>
        <taxon>Pezizomycetes</taxon>
        <taxon>Pezizales</taxon>
        <taxon>Pezizaceae</taxon>
        <taxon>Terfezia</taxon>
    </lineage>
</organism>
<proteinExistence type="inferred from homology"/>
<feature type="chain" id="PRO_5018329638" evidence="3">
    <location>
        <begin position="26"/>
        <end position="906"/>
    </location>
</feature>
<dbReference type="SUPFAM" id="SSF56601">
    <property type="entry name" value="beta-lactamase/transpeptidase-like"/>
    <property type="match status" value="1"/>
</dbReference>
<dbReference type="InterPro" id="IPR001466">
    <property type="entry name" value="Beta-lactam-related"/>
</dbReference>
<dbReference type="STRING" id="1051890.A0A3N4LM41"/>
<dbReference type="EMBL" id="ML121543">
    <property type="protein sequence ID" value="RPB23997.1"/>
    <property type="molecule type" value="Genomic_DNA"/>
</dbReference>
<evidence type="ECO:0000259" key="5">
    <source>
        <dbReference type="Pfam" id="PF26335"/>
    </source>
</evidence>
<keyword evidence="3" id="KW-0732">Signal</keyword>
<dbReference type="InterPro" id="IPR058664">
    <property type="entry name" value="ARB_00930-like_C"/>
</dbReference>
<gene>
    <name evidence="6" type="ORF">L211DRAFT_200386</name>
</gene>
<dbReference type="PANTHER" id="PTHR22935:SF95">
    <property type="entry name" value="BETA-LACTAMASE-LIKE 1-RELATED"/>
    <property type="match status" value="1"/>
</dbReference>
<feature type="domain" description="Beta-lactamase-related" evidence="4">
    <location>
        <begin position="251"/>
        <end position="482"/>
    </location>
</feature>
<dbReference type="InterPro" id="IPR051478">
    <property type="entry name" value="Beta-lactamase-like_AB/R"/>
</dbReference>
<dbReference type="Proteomes" id="UP000267821">
    <property type="component" value="Unassembled WGS sequence"/>
</dbReference>
<dbReference type="AlphaFoldDB" id="A0A3N4LM41"/>
<dbReference type="PANTHER" id="PTHR22935">
    <property type="entry name" value="PENICILLIN-BINDING PROTEIN"/>
    <property type="match status" value="1"/>
</dbReference>
<evidence type="ECO:0000256" key="2">
    <source>
        <dbReference type="SAM" id="MobiDB-lite"/>
    </source>
</evidence>
<dbReference type="Gene3D" id="3.40.710.10">
    <property type="entry name" value="DD-peptidase/beta-lactamase superfamily"/>
    <property type="match status" value="2"/>
</dbReference>
<feature type="region of interest" description="Disordered" evidence="2">
    <location>
        <begin position="187"/>
        <end position="215"/>
    </location>
</feature>
<evidence type="ECO:0000313" key="7">
    <source>
        <dbReference type="Proteomes" id="UP000267821"/>
    </source>
</evidence>
<feature type="region of interest" description="Disordered" evidence="2">
    <location>
        <begin position="838"/>
        <end position="906"/>
    </location>
</feature>
<accession>A0A3N4LM41</accession>
<feature type="domain" description="Beta-lactamase-like ARB-00930-like C-terminal" evidence="5">
    <location>
        <begin position="560"/>
        <end position="636"/>
    </location>
</feature>
<sequence length="906" mass="102818">MYPPDLRGAALLLVLLSFHPLLATAAKLMDYCSPPGPHIPYVSSDTLRNSPIFKMKLSELTMFLQKISDHAEDPMVHNDHGNPIGGINLAVAITTPTDTIYTFNHGLRLTLEGANPWTEHTIFRVASVSKALTVWEVVKLRIGWQEKVVSYLPELAEGRYQKEWSEVTVGALAGYVGGAMRDFEHDISQRPEHNRLRRRSHEGSYGSDGSDEKQNGYFIPEDTIRDIDGYVESIWAAYLPEFHPSEAWKMGFPPLEDVERDACFGNCTRKEFLNMLANHPLIYPTFTNPAYSNVGFSLLGLILERKTGLSFESLMQRDMYIPLGMKDTFHRLPRDAKHKPEGWGAHPYWGANDTWWETREIWGDWGVPAGGIFTSAHDLSIFLRTILAAFPYANDPNAFPNKYSVLSSARVREWLTPTAFTGGRTMLGRPWEIQRKKFSGCHGDRAFTIYNKAGGGTGYNAGITLIPELGIGVTILVAGDGGKFIAPNAISYSYHWKTIQRALFEDKGLLKAIERAAYEEAENQYLGEYLFNSFMFDGDDGTNPPLPFTKLQSGPIFSGLELIKDNGPGLRVKRWISNGTDFLQTLVKVKLQMGLRGVEGAVAVARAYPIGNIGSRGPRRWAEDWRVWFEWEWENLPEEPAQQPRGPIYRTQAPSMQKSWSREKSKIPLSNWGPLSNVPWKVYPEVLPGGDGRERNPSSPQHQGDESSTEEEMEDSSSIKRKGWAKPTKSSVSTSNSEVDSETWSNNLKRPWWRAKKFSGKNQRRRKDRLEEWVFPMVDEEVEQQMERLKLGKENKDHFRAYLPAVADNKERRGVSTGLSGERPMWWKDRYDNNEDLRKYRERKEYIPDKQQGEGEEDAGEGEKEPHGKTDRVINYTYKQSKAHGAGMPNDADDDDGEEYDDLDGI</sequence>
<feature type="region of interest" description="Disordered" evidence="2">
    <location>
        <begin position="683"/>
        <end position="745"/>
    </location>
</feature>
<dbReference type="OrthoDB" id="6220758at2759"/>
<feature type="compositionally biased region" description="Acidic residues" evidence="2">
    <location>
        <begin position="891"/>
        <end position="906"/>
    </location>
</feature>
<evidence type="ECO:0000256" key="1">
    <source>
        <dbReference type="ARBA" id="ARBA00038473"/>
    </source>
</evidence>
<dbReference type="InParanoid" id="A0A3N4LM41"/>
<feature type="domain" description="Beta-lactamase-related" evidence="4">
    <location>
        <begin position="90"/>
        <end position="192"/>
    </location>
</feature>
<dbReference type="Pfam" id="PF00144">
    <property type="entry name" value="Beta-lactamase"/>
    <property type="match status" value="2"/>
</dbReference>
<evidence type="ECO:0000259" key="4">
    <source>
        <dbReference type="Pfam" id="PF00144"/>
    </source>
</evidence>
<dbReference type="InterPro" id="IPR012338">
    <property type="entry name" value="Beta-lactam/transpept-like"/>
</dbReference>
<reference evidence="6 7" key="1">
    <citation type="journal article" date="2018" name="Nat. Ecol. Evol.">
        <title>Pezizomycetes genomes reveal the molecular basis of ectomycorrhizal truffle lifestyle.</title>
        <authorList>
            <person name="Murat C."/>
            <person name="Payen T."/>
            <person name="Noel B."/>
            <person name="Kuo A."/>
            <person name="Morin E."/>
            <person name="Chen J."/>
            <person name="Kohler A."/>
            <person name="Krizsan K."/>
            <person name="Balestrini R."/>
            <person name="Da Silva C."/>
            <person name="Montanini B."/>
            <person name="Hainaut M."/>
            <person name="Levati E."/>
            <person name="Barry K.W."/>
            <person name="Belfiori B."/>
            <person name="Cichocki N."/>
            <person name="Clum A."/>
            <person name="Dockter R.B."/>
            <person name="Fauchery L."/>
            <person name="Guy J."/>
            <person name="Iotti M."/>
            <person name="Le Tacon F."/>
            <person name="Lindquist E.A."/>
            <person name="Lipzen A."/>
            <person name="Malagnac F."/>
            <person name="Mello A."/>
            <person name="Molinier V."/>
            <person name="Miyauchi S."/>
            <person name="Poulain J."/>
            <person name="Riccioni C."/>
            <person name="Rubini A."/>
            <person name="Sitrit Y."/>
            <person name="Splivallo R."/>
            <person name="Traeger S."/>
            <person name="Wang M."/>
            <person name="Zifcakova L."/>
            <person name="Wipf D."/>
            <person name="Zambonelli A."/>
            <person name="Paolocci F."/>
            <person name="Nowrousian M."/>
            <person name="Ottonello S."/>
            <person name="Baldrian P."/>
            <person name="Spatafora J.W."/>
            <person name="Henrissat B."/>
            <person name="Nagy L.G."/>
            <person name="Aury J.M."/>
            <person name="Wincker P."/>
            <person name="Grigoriev I.V."/>
            <person name="Bonfante P."/>
            <person name="Martin F.M."/>
        </authorList>
    </citation>
    <scope>NUCLEOTIDE SEQUENCE [LARGE SCALE GENOMIC DNA]</scope>
    <source>
        <strain evidence="6 7">ATCC MYA-4762</strain>
    </source>
</reference>